<organism evidence="1 2">
    <name type="scientific">Austropuccinia psidii MF-1</name>
    <dbReference type="NCBI Taxonomy" id="1389203"/>
    <lineage>
        <taxon>Eukaryota</taxon>
        <taxon>Fungi</taxon>
        <taxon>Dikarya</taxon>
        <taxon>Basidiomycota</taxon>
        <taxon>Pucciniomycotina</taxon>
        <taxon>Pucciniomycetes</taxon>
        <taxon>Pucciniales</taxon>
        <taxon>Sphaerophragmiaceae</taxon>
        <taxon>Austropuccinia</taxon>
    </lineage>
</organism>
<evidence type="ECO:0000313" key="1">
    <source>
        <dbReference type="EMBL" id="MBW0555510.1"/>
    </source>
</evidence>
<sequence length="210" mass="24342">MYGIDLHKNKYRYFTIGGTKSQILAFLPSKRKITVNYVSPVKLELEKFKSEQTNEAEVSIYITYVQQNELSALLSDHKDSFKKDKEPLGEVVGHEVYIILNIKRLYPPLLRRHAYPESPKSREALELHIEESLDLGVMRKICYKDKVEISTPVIVAWNNGKFRMVGDFSSLNTYTVEDRYPMQKIQVSSSNISQAVYISTLDRFRNLITI</sequence>
<dbReference type="PANTHER" id="PTHR24559">
    <property type="entry name" value="TRANSPOSON TY3-I GAG-POL POLYPROTEIN"/>
    <property type="match status" value="1"/>
</dbReference>
<reference evidence="1" key="1">
    <citation type="submission" date="2021-03" db="EMBL/GenBank/DDBJ databases">
        <title>Draft genome sequence of rust myrtle Austropuccinia psidii MF-1, a brazilian biotype.</title>
        <authorList>
            <person name="Quecine M.C."/>
            <person name="Pachon D.M.R."/>
            <person name="Bonatelli M.L."/>
            <person name="Correr F.H."/>
            <person name="Franceschini L.M."/>
            <person name="Leite T.F."/>
            <person name="Margarido G.R.A."/>
            <person name="Almeida C.A."/>
            <person name="Ferrarezi J.A."/>
            <person name="Labate C.A."/>
        </authorList>
    </citation>
    <scope>NUCLEOTIDE SEQUENCE</scope>
    <source>
        <strain evidence="1">MF-1</strain>
    </source>
</reference>
<dbReference type="Gene3D" id="3.10.10.10">
    <property type="entry name" value="HIV Type 1 Reverse Transcriptase, subunit A, domain 1"/>
    <property type="match status" value="1"/>
</dbReference>
<accession>A0A9Q3J3F0</accession>
<dbReference type="InterPro" id="IPR043502">
    <property type="entry name" value="DNA/RNA_pol_sf"/>
</dbReference>
<dbReference type="OrthoDB" id="2435678at2759"/>
<keyword evidence="2" id="KW-1185">Reference proteome</keyword>
<dbReference type="InterPro" id="IPR043128">
    <property type="entry name" value="Rev_trsase/Diguanyl_cyclase"/>
</dbReference>
<comment type="caution">
    <text evidence="1">The sequence shown here is derived from an EMBL/GenBank/DDBJ whole genome shotgun (WGS) entry which is preliminary data.</text>
</comment>
<dbReference type="Proteomes" id="UP000765509">
    <property type="component" value="Unassembled WGS sequence"/>
</dbReference>
<dbReference type="PANTHER" id="PTHR24559:SF444">
    <property type="entry name" value="REVERSE TRANSCRIPTASE DOMAIN-CONTAINING PROTEIN"/>
    <property type="match status" value="1"/>
</dbReference>
<dbReference type="Gene3D" id="3.30.70.270">
    <property type="match status" value="1"/>
</dbReference>
<protein>
    <submittedName>
        <fullName evidence="1">Uncharacterized protein</fullName>
    </submittedName>
</protein>
<proteinExistence type="predicted"/>
<evidence type="ECO:0000313" key="2">
    <source>
        <dbReference type="Proteomes" id="UP000765509"/>
    </source>
</evidence>
<dbReference type="SUPFAM" id="SSF56672">
    <property type="entry name" value="DNA/RNA polymerases"/>
    <property type="match status" value="1"/>
</dbReference>
<dbReference type="AlphaFoldDB" id="A0A9Q3J3F0"/>
<dbReference type="InterPro" id="IPR053134">
    <property type="entry name" value="RNA-dir_DNA_polymerase"/>
</dbReference>
<name>A0A9Q3J3F0_9BASI</name>
<dbReference type="EMBL" id="AVOT02062522">
    <property type="protein sequence ID" value="MBW0555510.1"/>
    <property type="molecule type" value="Genomic_DNA"/>
</dbReference>
<gene>
    <name evidence="1" type="ORF">O181_095225</name>
</gene>